<dbReference type="GO" id="GO:0016740">
    <property type="term" value="F:transferase activity"/>
    <property type="evidence" value="ECO:0007669"/>
    <property type="project" value="UniProtKB-KW"/>
</dbReference>
<sequence>MEAIASVEKEVDRVLELFERSRRVSNESIDGLIREIDNLKRDLLSNSSDPQTGAKFAAIHRTFRNIRQTCSKVVNHHRDLHKLVGIVGKAIDKNFDYGCIADIGAKRNSLDSKAISSNQLESSTTNLMNTDRFYHSSSQSHPHGNRFEHANASVHVLGNHHAKKHLDIYGNLYVCDYFKHNELDETDGENAHSEFESELLEMHIPHSGETFSIRRNKKKQRTDESSSPLSSVAQLGNQLPNLEFSMQLRRKRTARSPDSHHAPQQSPVAALTRQPTEPSPVSHHVPQQSPVAASEDLPEIQNVPSKPKKRHMSERMKYCLSLPKKLLSKKLYEYAWPYHNPVDAVALG</sequence>
<keyword evidence="3" id="KW-1185">Reference proteome</keyword>
<organism evidence="2 3">
    <name type="scientific">Fragariocoptes setiger</name>
    <dbReference type="NCBI Taxonomy" id="1670756"/>
    <lineage>
        <taxon>Eukaryota</taxon>
        <taxon>Metazoa</taxon>
        <taxon>Ecdysozoa</taxon>
        <taxon>Arthropoda</taxon>
        <taxon>Chelicerata</taxon>
        <taxon>Arachnida</taxon>
        <taxon>Acari</taxon>
        <taxon>Acariformes</taxon>
        <taxon>Trombidiformes</taxon>
        <taxon>Prostigmata</taxon>
        <taxon>Eupodina</taxon>
        <taxon>Eriophyoidea</taxon>
        <taxon>Phytoptidae</taxon>
        <taxon>Fragariocoptes</taxon>
    </lineage>
</organism>
<name>A0ABQ7S7I6_9ACAR</name>
<feature type="region of interest" description="Disordered" evidence="1">
    <location>
        <begin position="206"/>
        <end position="313"/>
    </location>
</feature>
<feature type="compositionally biased region" description="Polar residues" evidence="1">
    <location>
        <begin position="225"/>
        <end position="240"/>
    </location>
</feature>
<evidence type="ECO:0000256" key="1">
    <source>
        <dbReference type="SAM" id="MobiDB-lite"/>
    </source>
</evidence>
<dbReference type="Proteomes" id="UP000825002">
    <property type="component" value="Unassembled WGS sequence"/>
</dbReference>
<reference evidence="2 3" key="1">
    <citation type="submission" date="2020-10" db="EMBL/GenBank/DDBJ databases">
        <authorList>
            <person name="Klimov P.B."/>
            <person name="Dyachkov S.M."/>
            <person name="Chetverikov P.E."/>
        </authorList>
    </citation>
    <scope>NUCLEOTIDE SEQUENCE [LARGE SCALE GENOMIC DNA]</scope>
    <source>
        <strain evidence="2">BMOC 18-1129-001#AD2665</strain>
        <tissue evidence="2">Entire mites</tissue>
    </source>
</reference>
<proteinExistence type="predicted"/>
<feature type="non-terminal residue" evidence="2">
    <location>
        <position position="348"/>
    </location>
</feature>
<accession>A0ABQ7S7I6</accession>
<evidence type="ECO:0000313" key="3">
    <source>
        <dbReference type="Proteomes" id="UP000825002"/>
    </source>
</evidence>
<dbReference type="EMBL" id="JAIFTH010000513">
    <property type="protein sequence ID" value="KAG9509375.1"/>
    <property type="molecule type" value="Genomic_DNA"/>
</dbReference>
<protein>
    <submittedName>
        <fullName evidence="2">E3 ubiquitin-protein transferase RMND5B</fullName>
    </submittedName>
</protein>
<gene>
    <name evidence="2" type="primary">Rmnd5b</name>
    <name evidence="2" type="ORF">GZH46_02111</name>
</gene>
<keyword evidence="2" id="KW-0808">Transferase</keyword>
<comment type="caution">
    <text evidence="2">The sequence shown here is derived from an EMBL/GenBank/DDBJ whole genome shotgun (WGS) entry which is preliminary data.</text>
</comment>
<evidence type="ECO:0000313" key="2">
    <source>
        <dbReference type="EMBL" id="KAG9509375.1"/>
    </source>
</evidence>